<organism evidence="1">
    <name type="scientific">Tetraselmis sp. GSL018</name>
    <dbReference type="NCBI Taxonomy" id="582737"/>
    <lineage>
        <taxon>Eukaryota</taxon>
        <taxon>Viridiplantae</taxon>
        <taxon>Chlorophyta</taxon>
        <taxon>core chlorophytes</taxon>
        <taxon>Chlorodendrophyceae</taxon>
        <taxon>Chlorodendrales</taxon>
        <taxon>Chlorodendraceae</taxon>
        <taxon>Tetraselmis</taxon>
    </lineage>
</organism>
<accession>A0A061SBM2</accession>
<gene>
    <name evidence="1" type="ORF">TSPGSL018_7401</name>
</gene>
<dbReference type="AlphaFoldDB" id="A0A061SBM2"/>
<dbReference type="EMBL" id="GBEZ01003479">
    <property type="protein sequence ID" value="JAC81663.1"/>
    <property type="molecule type" value="Transcribed_RNA"/>
</dbReference>
<name>A0A061SBM2_9CHLO</name>
<evidence type="ECO:0000313" key="1">
    <source>
        <dbReference type="EMBL" id="JAC81663.1"/>
    </source>
</evidence>
<proteinExistence type="predicted"/>
<dbReference type="PANTHER" id="PTHR35716">
    <property type="entry name" value="OS05G0574700 PROTEIN-RELATED"/>
    <property type="match status" value="1"/>
</dbReference>
<sequence>SHSYCRPRLGQRHGRKRFTNAEIFFQLAAHPPQSELSAEEILAIPVERRRKTTAEECPFCADSPVKENGSKCLGICRNPQNVPGPEVFPHEMQEVADAVRLQLNALRDNNVPRQNHGLQVMYEYAVEAGWMERSRYFGLSTDMYHFDHFMGKALCHFEDMIDMRGYEIKEPRLREDGRTEVEVFVTNRVGKSSSWTFIMVVRTFGKYKGCWCTHRLLRSDSKYISVV</sequence>
<dbReference type="PANTHER" id="PTHR35716:SF1">
    <property type="entry name" value="OS05G0574700 PROTEIN"/>
    <property type="match status" value="1"/>
</dbReference>
<reference evidence="1" key="1">
    <citation type="submission" date="2014-05" db="EMBL/GenBank/DDBJ databases">
        <title>The transcriptome of the halophilic microalga Tetraselmis sp. GSL018 isolated from the Great Salt Lake, Utah.</title>
        <authorList>
            <person name="Jinkerson R.E."/>
            <person name="D'Adamo S."/>
            <person name="Posewitz M.C."/>
        </authorList>
    </citation>
    <scope>NUCLEOTIDE SEQUENCE</scope>
    <source>
        <strain evidence="1">GSL018</strain>
    </source>
</reference>
<protein>
    <submittedName>
        <fullName evidence="1">Guanylyl and adenylyl cyclase family member</fullName>
    </submittedName>
</protein>
<feature type="non-terminal residue" evidence="1">
    <location>
        <position position="1"/>
    </location>
</feature>